<protein>
    <submittedName>
        <fullName evidence="3">PDZ domain-containing protein</fullName>
    </submittedName>
</protein>
<dbReference type="Proteomes" id="UP001642464">
    <property type="component" value="Unassembled WGS sequence"/>
</dbReference>
<sequence length="646" mass="70127">MSHTLHQHAERLVQMTEAFLETDSSLSTSWSHVEHAVDSLDQGLVAATAAVLGVLLVARGFALMKPTFVLGTALALGGRTLSVAWHEGQAIPGVISACVVFACGVVFAHRMYPVFVFACGAAMAGSLTFLGRRGLGLMDSPAALIGLTMLVSVFGGLCLQHVRILSWRALTPLLGGMLVAATLRFLIIDLFTAGGVTWLSFTHFSLSPAYVVTDPLEVVFVVSWGVCSCVGWYSQVISIVAGVDPLALPEHMSHKLQRLNKWFPWVFDGGEEFAAEVFPSLRQEREPFLPKDNMEASMVDEKPDYRPECLILMMVLSVLLLNFLLMSKPLLFLGHVVMMSVAFQVFMTAALSSYISPTRVLFGLKSTPVLRHFTHGSLNLLVLFFAVGGYLSLYARNVEAHQSQFGHGGVMRIVHVWTGYVTLAALFIMFFSGTVKMFAGLTTGSSVDVAKFHDHLGKTLYGLVAVTQICGYFIHGLLPLWASLLLTTMLVVGMASTLFLLIKQDPNLVSRMKRFGDGLNEPVGDLPVLMNKYQALPKISTSCSSNTTRLESLRSLANSSHRSAAAGAGLGSHPPSGRSSASEWEPMLNALDAKEDKALLSWIFVNWHRHVQSSKINKAQAELQGSNNLVDFLSSALVQPGKAAEP</sequence>
<feature type="transmembrane region" description="Helical" evidence="2">
    <location>
        <begin position="143"/>
        <end position="162"/>
    </location>
</feature>
<feature type="transmembrane region" description="Helical" evidence="2">
    <location>
        <begin position="309"/>
        <end position="326"/>
    </location>
</feature>
<feature type="transmembrane region" description="Helical" evidence="2">
    <location>
        <begin position="174"/>
        <end position="201"/>
    </location>
</feature>
<evidence type="ECO:0000256" key="1">
    <source>
        <dbReference type="SAM" id="MobiDB-lite"/>
    </source>
</evidence>
<feature type="transmembrane region" description="Helical" evidence="2">
    <location>
        <begin position="114"/>
        <end position="131"/>
    </location>
</feature>
<feature type="transmembrane region" description="Helical" evidence="2">
    <location>
        <begin position="221"/>
        <end position="248"/>
    </location>
</feature>
<evidence type="ECO:0000313" key="4">
    <source>
        <dbReference type="Proteomes" id="UP001642464"/>
    </source>
</evidence>
<feature type="transmembrane region" description="Helical" evidence="2">
    <location>
        <begin position="43"/>
        <end position="61"/>
    </location>
</feature>
<keyword evidence="2" id="KW-1133">Transmembrane helix</keyword>
<evidence type="ECO:0000256" key="2">
    <source>
        <dbReference type="SAM" id="Phobius"/>
    </source>
</evidence>
<accession>A0ABP0N920</accession>
<gene>
    <name evidence="3" type="ORF">SCF082_LOCUS31469</name>
</gene>
<keyword evidence="4" id="KW-1185">Reference proteome</keyword>
<feature type="transmembrane region" description="Helical" evidence="2">
    <location>
        <begin position="480"/>
        <end position="502"/>
    </location>
</feature>
<keyword evidence="2" id="KW-0812">Transmembrane</keyword>
<reference evidence="3 4" key="1">
    <citation type="submission" date="2024-02" db="EMBL/GenBank/DDBJ databases">
        <authorList>
            <person name="Chen Y."/>
            <person name="Shah S."/>
            <person name="Dougan E. K."/>
            <person name="Thang M."/>
            <person name="Chan C."/>
        </authorList>
    </citation>
    <scope>NUCLEOTIDE SEQUENCE [LARGE SCALE GENOMIC DNA]</scope>
</reference>
<proteinExistence type="predicted"/>
<feature type="transmembrane region" description="Helical" evidence="2">
    <location>
        <begin position="91"/>
        <end position="107"/>
    </location>
</feature>
<feature type="transmembrane region" description="Helical" evidence="2">
    <location>
        <begin position="376"/>
        <end position="395"/>
    </location>
</feature>
<feature type="transmembrane region" description="Helical" evidence="2">
    <location>
        <begin position="415"/>
        <end position="435"/>
    </location>
</feature>
<name>A0ABP0N920_9DINO</name>
<organism evidence="3 4">
    <name type="scientific">Durusdinium trenchii</name>
    <dbReference type="NCBI Taxonomy" id="1381693"/>
    <lineage>
        <taxon>Eukaryota</taxon>
        <taxon>Sar</taxon>
        <taxon>Alveolata</taxon>
        <taxon>Dinophyceae</taxon>
        <taxon>Suessiales</taxon>
        <taxon>Symbiodiniaceae</taxon>
        <taxon>Durusdinium</taxon>
    </lineage>
</organism>
<dbReference type="EMBL" id="CAXAMM010026668">
    <property type="protein sequence ID" value="CAK9059387.1"/>
    <property type="molecule type" value="Genomic_DNA"/>
</dbReference>
<feature type="transmembrane region" description="Helical" evidence="2">
    <location>
        <begin position="456"/>
        <end position="474"/>
    </location>
</feature>
<feature type="transmembrane region" description="Helical" evidence="2">
    <location>
        <begin position="332"/>
        <end position="355"/>
    </location>
</feature>
<comment type="caution">
    <text evidence="3">The sequence shown here is derived from an EMBL/GenBank/DDBJ whole genome shotgun (WGS) entry which is preliminary data.</text>
</comment>
<feature type="transmembrane region" description="Helical" evidence="2">
    <location>
        <begin position="68"/>
        <end position="85"/>
    </location>
</feature>
<feature type="region of interest" description="Disordered" evidence="1">
    <location>
        <begin position="564"/>
        <end position="583"/>
    </location>
</feature>
<evidence type="ECO:0000313" key="3">
    <source>
        <dbReference type="EMBL" id="CAK9059387.1"/>
    </source>
</evidence>
<keyword evidence="2" id="KW-0472">Membrane</keyword>